<keyword evidence="6 17" id="KW-0812">Transmembrane</keyword>
<dbReference type="InterPro" id="IPR029044">
    <property type="entry name" value="Nucleotide-diphossugar_trans"/>
</dbReference>
<dbReference type="EC" id="2.4.1.101" evidence="14 17"/>
<dbReference type="Proteomes" id="UP001620645">
    <property type="component" value="Unassembled WGS sequence"/>
</dbReference>
<keyword evidence="19" id="KW-1185">Reference proteome</keyword>
<keyword evidence="7 17" id="KW-0479">Metal-binding</keyword>
<evidence type="ECO:0000256" key="12">
    <source>
        <dbReference type="ARBA" id="ARBA00023211"/>
    </source>
</evidence>
<dbReference type="PANTHER" id="PTHR10468">
    <property type="entry name" value="PROTEIN O-LINKED-MANNOSE BETA-1,2-N-ACETYLGLUCOSAMINYLTRANSFERASE 1/ALPHA-1,3-MANNOSYL-GLYCOPROTEIN 2-BETA-N-ACETYLGLUCOSAMINYLTRANSFERASE"/>
    <property type="match status" value="1"/>
</dbReference>
<evidence type="ECO:0000256" key="10">
    <source>
        <dbReference type="ARBA" id="ARBA00023034"/>
    </source>
</evidence>
<comment type="similarity">
    <text evidence="3 17">Belongs to the glycosyltransferase 13 family.</text>
</comment>
<dbReference type="Pfam" id="PF03071">
    <property type="entry name" value="GNT-I"/>
    <property type="match status" value="1"/>
</dbReference>
<evidence type="ECO:0000256" key="17">
    <source>
        <dbReference type="RuleBase" id="RU368119"/>
    </source>
</evidence>
<reference evidence="18 19" key="1">
    <citation type="submission" date="2024-10" db="EMBL/GenBank/DDBJ databases">
        <authorList>
            <person name="Kim D."/>
        </authorList>
    </citation>
    <scope>NUCLEOTIDE SEQUENCE [LARGE SCALE GENOMIC DNA]</scope>
    <source>
        <strain evidence="18">Taebaek</strain>
    </source>
</reference>
<comment type="subcellular location">
    <subcellularLocation>
        <location evidence="1 17">Golgi apparatus membrane</location>
        <topology evidence="1 17">Single-pass type II membrane protein</topology>
    </subcellularLocation>
</comment>
<name>A0ABD2HVD7_HETSC</name>
<dbReference type="AlphaFoldDB" id="A0ABD2HVD7"/>
<evidence type="ECO:0000256" key="16">
    <source>
        <dbReference type="ARBA" id="ARBA00049421"/>
    </source>
</evidence>
<comment type="cofactor">
    <cofactor evidence="17">
        <name>Mn(2+)</name>
        <dbReference type="ChEBI" id="CHEBI:29035"/>
    </cofactor>
    <text evidence="17">The cofactor is mostly bound to the substrate.</text>
</comment>
<evidence type="ECO:0000256" key="9">
    <source>
        <dbReference type="ARBA" id="ARBA00022989"/>
    </source>
</evidence>
<evidence type="ECO:0000256" key="4">
    <source>
        <dbReference type="ARBA" id="ARBA00022676"/>
    </source>
</evidence>
<dbReference type="GO" id="GO:0000139">
    <property type="term" value="C:Golgi membrane"/>
    <property type="evidence" value="ECO:0007669"/>
    <property type="project" value="UniProtKB-SubCell"/>
</dbReference>
<dbReference type="GO" id="GO:0030145">
    <property type="term" value="F:manganese ion binding"/>
    <property type="evidence" value="ECO:0007669"/>
    <property type="project" value="UniProtKB-UniRule"/>
</dbReference>
<dbReference type="InterPro" id="IPR052261">
    <property type="entry name" value="Glycosyltransferase_13"/>
</dbReference>
<dbReference type="EMBL" id="JBICCN010000440">
    <property type="protein sequence ID" value="KAL3068755.1"/>
    <property type="molecule type" value="Genomic_DNA"/>
</dbReference>
<dbReference type="GO" id="GO:0003827">
    <property type="term" value="F:alpha-1,3-mannosylglycoprotein 2-beta-N-acetylglucosaminyltransferase activity"/>
    <property type="evidence" value="ECO:0007669"/>
    <property type="project" value="UniProtKB-UniRule"/>
</dbReference>
<evidence type="ECO:0000256" key="13">
    <source>
        <dbReference type="ARBA" id="ARBA00037706"/>
    </source>
</evidence>
<comment type="function">
    <text evidence="13 17">Initiates complex N-linked carbohydrate formation. Essential for the conversion of high-mannose to hybrid and complex N-glycans.</text>
</comment>
<comment type="catalytic activity">
    <reaction evidence="16 17">
        <text>N(4)-(alpha-D-Man-(1-&gt;3)-[alpha-D-Man-(1-&gt;3)-[alpha-D-Man-(1-&gt;6)]-alpha-D-Man-(1-&gt;6)]-beta-D-Man-(1-&gt;4)-beta-D-GlcNAc-(1-&gt;4)-beta-D-GlcNAc)-L-asparaginyl-[protein] (N-glucan mannose isomer 5A1,2) + UDP-N-acetyl-alpha-D-glucosamine = N(4)-{beta-D-GlcNAc-(1-&gt;2)-alpha-D-Man-(1-&gt;3)-[alpha-D-Man-(1-&gt;3)-[alpha-D-Man-(1-&gt;6)]-alpha-D-Man-(1-&gt;6)]-beta-D-Man-(1-&gt;4)-beta-D-GlcNAc-(1-&gt;4)-beta-D-GlcNAc}-L-asparaginyl-[protein] + UDP + H(+)</text>
        <dbReference type="Rhea" id="RHEA:11456"/>
        <dbReference type="Rhea" id="RHEA-COMP:14367"/>
        <dbReference type="Rhea" id="RHEA-COMP:14368"/>
        <dbReference type="ChEBI" id="CHEBI:15378"/>
        <dbReference type="ChEBI" id="CHEBI:57705"/>
        <dbReference type="ChEBI" id="CHEBI:58223"/>
        <dbReference type="ChEBI" id="CHEBI:59087"/>
        <dbReference type="ChEBI" id="CHEBI:60625"/>
        <dbReference type="EC" id="2.4.1.101"/>
    </reaction>
</comment>
<feature type="transmembrane region" description="Helical" evidence="17">
    <location>
        <begin position="7"/>
        <end position="27"/>
    </location>
</feature>
<evidence type="ECO:0000256" key="2">
    <source>
        <dbReference type="ARBA" id="ARBA00004922"/>
    </source>
</evidence>
<evidence type="ECO:0000256" key="15">
    <source>
        <dbReference type="ARBA" id="ARBA00041712"/>
    </source>
</evidence>
<evidence type="ECO:0000256" key="11">
    <source>
        <dbReference type="ARBA" id="ARBA00023136"/>
    </source>
</evidence>
<keyword evidence="4 17" id="KW-0328">Glycosyltransferase</keyword>
<comment type="pathway">
    <text evidence="2 17">Protein modification; protein glycosylation.</text>
</comment>
<sequence length="502" mass="58019">MRRLKRLYVFMFILSLLSLSLVSFMLVTKIKQSSNHVEYDDDDHRPNIVKMGGISDKKEEPKMEQQQPLDHQNIESHLPMAMSADKLQIPVLVIAAKRAKAISNHLRQLTRLRPSPSQFPIIVSQDGDNSDVTDAITKFVQEQQHIQLIHHKYVSASKKTNAYIHISQHYKFALNKVFHEMGFKLAIITEDDLDIADDFFSYFSALQHLLFEDPTIWCVSAWNDNGNPAIIDWAGGQHKLWRTDFFPGLGWMLKAETWHELVNKWPDAYWDDWLRSPDVRKNRVCIRPEQSRTLHNLQVAGKGSSGALYKGFLSSIRLPQNRVNFGQMDLNFLHKNGFDHWLSAQLNASVEVPLQILLQNFTANLTDLLGAPAEPKKSLMVIYKDPRELRQLSKRFGLMADIRSGMARTAYYGVVPFYQHGVQLFAVHTALNWTTDFDARNSSEIYLTEWDLKSKFLDFAETYCVPKKWTGNCDPYDPKMRAWFAAKGWTKRLESWLPVTVF</sequence>
<gene>
    <name evidence="18" type="ORF">niasHS_017321</name>
</gene>
<keyword evidence="9 17" id="KW-1133">Transmembrane helix</keyword>
<evidence type="ECO:0000313" key="19">
    <source>
        <dbReference type="Proteomes" id="UP001620645"/>
    </source>
</evidence>
<keyword evidence="12 17" id="KW-0464">Manganese</keyword>
<evidence type="ECO:0000256" key="7">
    <source>
        <dbReference type="ARBA" id="ARBA00022723"/>
    </source>
</evidence>
<keyword evidence="10 17" id="KW-0333">Golgi apparatus</keyword>
<evidence type="ECO:0000256" key="5">
    <source>
        <dbReference type="ARBA" id="ARBA00022679"/>
    </source>
</evidence>
<organism evidence="18 19">
    <name type="scientific">Heterodera schachtii</name>
    <name type="common">Sugarbeet cyst nematode worm</name>
    <name type="synonym">Tylenchus schachtii</name>
    <dbReference type="NCBI Taxonomy" id="97005"/>
    <lineage>
        <taxon>Eukaryota</taxon>
        <taxon>Metazoa</taxon>
        <taxon>Ecdysozoa</taxon>
        <taxon>Nematoda</taxon>
        <taxon>Chromadorea</taxon>
        <taxon>Rhabditida</taxon>
        <taxon>Tylenchina</taxon>
        <taxon>Tylenchomorpha</taxon>
        <taxon>Tylenchoidea</taxon>
        <taxon>Heteroderidae</taxon>
        <taxon>Heteroderinae</taxon>
        <taxon>Heterodera</taxon>
    </lineage>
</organism>
<evidence type="ECO:0000256" key="3">
    <source>
        <dbReference type="ARBA" id="ARBA00006492"/>
    </source>
</evidence>
<evidence type="ECO:0000256" key="6">
    <source>
        <dbReference type="ARBA" id="ARBA00022692"/>
    </source>
</evidence>
<comment type="caution">
    <text evidence="18">The sequence shown here is derived from an EMBL/GenBank/DDBJ whole genome shotgun (WGS) entry which is preliminary data.</text>
</comment>
<evidence type="ECO:0000256" key="1">
    <source>
        <dbReference type="ARBA" id="ARBA00004323"/>
    </source>
</evidence>
<keyword evidence="11 17" id="KW-0472">Membrane</keyword>
<accession>A0ABD2HVD7</accession>
<dbReference type="PANTHER" id="PTHR10468:SF3">
    <property type="entry name" value="ALPHA-1,3-MANNOSYL-GLYCOPROTEIN 2-BETA-N-ACETYLGLUCOSAMINYLTRANSFERASE"/>
    <property type="match status" value="1"/>
</dbReference>
<dbReference type="Gene3D" id="3.90.550.10">
    <property type="entry name" value="Spore Coat Polysaccharide Biosynthesis Protein SpsA, Chain A"/>
    <property type="match status" value="1"/>
</dbReference>
<dbReference type="FunFam" id="3.90.550.10:FF:000252">
    <property type="entry name" value="Protein O-linked-mannose beta-1,2-N-acetylglucosaminyltransferase 1"/>
    <property type="match status" value="1"/>
</dbReference>
<evidence type="ECO:0000313" key="18">
    <source>
        <dbReference type="EMBL" id="KAL3068755.1"/>
    </source>
</evidence>
<keyword evidence="5" id="KW-0808">Transferase</keyword>
<keyword evidence="8 17" id="KW-0735">Signal-anchor</keyword>
<dbReference type="SUPFAM" id="SSF53448">
    <property type="entry name" value="Nucleotide-diphospho-sugar transferases"/>
    <property type="match status" value="1"/>
</dbReference>
<evidence type="ECO:0000256" key="14">
    <source>
        <dbReference type="ARBA" id="ARBA00038949"/>
    </source>
</evidence>
<proteinExistence type="inferred from homology"/>
<evidence type="ECO:0000256" key="8">
    <source>
        <dbReference type="ARBA" id="ARBA00022968"/>
    </source>
</evidence>
<dbReference type="InterPro" id="IPR004139">
    <property type="entry name" value="Glyco_trans_13"/>
</dbReference>
<dbReference type="Gene3D" id="3.10.180.20">
    <property type="entry name" value="N-Acetylglucosaminyltransferase I, Domain 2"/>
    <property type="match status" value="1"/>
</dbReference>
<protein>
    <recommendedName>
        <fullName evidence="14 17">Alpha-1,3-mannosyl-glycoprotein 2-beta-N-acetylglucosaminyltransferase</fullName>
        <shortName evidence="17">GNT-I</shortName>
        <shortName evidence="17">GlcNAc-T I</shortName>
        <ecNumber evidence="14 17">2.4.1.101</ecNumber>
    </recommendedName>
    <alternativeName>
        <fullName evidence="15 17">N-glycosyl-oligosaccharide-glycoprotein N-acetylglucosaminyltransferase I</fullName>
    </alternativeName>
</protein>